<reference evidence="3" key="1">
    <citation type="submission" date="2016-11" db="EMBL/GenBank/DDBJ databases">
        <authorList>
            <person name="Varghese N."/>
            <person name="Submissions S."/>
        </authorList>
    </citation>
    <scope>NUCLEOTIDE SEQUENCE [LARGE SCALE GENOMIC DNA]</scope>
    <source>
        <strain evidence="3">DSM 21264</strain>
    </source>
</reference>
<dbReference type="Proteomes" id="UP000184159">
    <property type="component" value="Unassembled WGS sequence"/>
</dbReference>
<gene>
    <name evidence="2" type="ORF">SAMN02745781_01236</name>
</gene>
<evidence type="ECO:0000256" key="1">
    <source>
        <dbReference type="SAM" id="Phobius"/>
    </source>
</evidence>
<keyword evidence="3" id="KW-1185">Reference proteome</keyword>
<accession>A0A1M4Y010</accession>
<sequence length="72" mass="8995">MWYCHENLLHKIVVFLFYASIVFLYETGLFIYFCINFIELYVFRVIFRQVKELFFRTDLGQCFQILKDYTQR</sequence>
<keyword evidence="1" id="KW-1133">Transmembrane helix</keyword>
<keyword evidence="1" id="KW-0812">Transmembrane</keyword>
<dbReference type="EMBL" id="FQUH01000004">
    <property type="protein sequence ID" value="SHE99167.1"/>
    <property type="molecule type" value="Genomic_DNA"/>
</dbReference>
<evidence type="ECO:0000313" key="3">
    <source>
        <dbReference type="Proteomes" id="UP000184159"/>
    </source>
</evidence>
<dbReference type="AlphaFoldDB" id="A0A1M4Y010"/>
<name>A0A1M4Y010_VIBGA</name>
<feature type="transmembrane region" description="Helical" evidence="1">
    <location>
        <begin position="12"/>
        <end position="38"/>
    </location>
</feature>
<keyword evidence="1" id="KW-0472">Membrane</keyword>
<evidence type="ECO:0000313" key="2">
    <source>
        <dbReference type="EMBL" id="SHE99167.1"/>
    </source>
</evidence>
<protein>
    <submittedName>
        <fullName evidence="2">Uncharacterized protein</fullName>
    </submittedName>
</protein>
<proteinExistence type="predicted"/>
<organism evidence="2 3">
    <name type="scientific">Vibrio gazogenes DSM 21264 = NBRC 103151</name>
    <dbReference type="NCBI Taxonomy" id="1123492"/>
    <lineage>
        <taxon>Bacteria</taxon>
        <taxon>Pseudomonadati</taxon>
        <taxon>Pseudomonadota</taxon>
        <taxon>Gammaproteobacteria</taxon>
        <taxon>Vibrionales</taxon>
        <taxon>Vibrionaceae</taxon>
        <taxon>Vibrio</taxon>
    </lineage>
</organism>